<evidence type="ECO:0000256" key="3">
    <source>
        <dbReference type="ARBA" id="ARBA00023163"/>
    </source>
</evidence>
<feature type="domain" description="HTH araC/xylS-type" evidence="5">
    <location>
        <begin position="359"/>
        <end position="467"/>
    </location>
</feature>
<name>A0ABV2LTA3_9FLAO</name>
<dbReference type="Pfam" id="PF12833">
    <property type="entry name" value="HTH_18"/>
    <property type="match status" value="1"/>
</dbReference>
<keyword evidence="2" id="KW-0238">DNA-binding</keyword>
<evidence type="ECO:0000256" key="1">
    <source>
        <dbReference type="ARBA" id="ARBA00023015"/>
    </source>
</evidence>
<proteinExistence type="predicted"/>
<keyword evidence="7" id="KW-1185">Reference proteome</keyword>
<dbReference type="Gene3D" id="1.10.10.60">
    <property type="entry name" value="Homeodomain-like"/>
    <property type="match status" value="2"/>
</dbReference>
<comment type="caution">
    <text evidence="6">The sequence shown here is derived from an EMBL/GenBank/DDBJ whole genome shotgun (WGS) entry which is preliminary data.</text>
</comment>
<organism evidence="6 7">
    <name type="scientific">Moheibacter stercoris</name>
    <dbReference type="NCBI Taxonomy" id="1628251"/>
    <lineage>
        <taxon>Bacteria</taxon>
        <taxon>Pseudomonadati</taxon>
        <taxon>Bacteroidota</taxon>
        <taxon>Flavobacteriia</taxon>
        <taxon>Flavobacteriales</taxon>
        <taxon>Weeksellaceae</taxon>
        <taxon>Moheibacter</taxon>
    </lineage>
</organism>
<accession>A0ABV2LTA3</accession>
<sequence>MKKIQLGFITYFIFIGFFANAQINESEKLLVQAEEVLLYNPQESNKIADYLLKQSNSDDKKSEAYYIRSFSHFIMGNLDQSLSDAYAAKNLGDKNSEIQQNSQQLINEILRILELNVKHFSFADPKRPTQLESISNHYHKGLDDISKNQLDKAEREAKALLSKSDVLDFRKALGYLILSEIQFEQKQHDSALIYGQKVQEFAQFSQNPFFEYESSLQLAKNYLALNQMEEYQIQSQILKETSIRIQKIETHAANVAHQLFVQDLEENQRKSEQKLKYWMGLILTMILIAMVVYAVFYIRYRSKKKTYTLLANYLKKQENQLLEQENVLELETEEEVEDSLEIEETSKPKPIQILKESEKQILQGLRKFEASQKYTNKDMSLSVLAGQLNTNTKYLSEIINRQKNKNFSSYINELRIKYITEKLRNDPNYLNYKVSYLAEECGFSSHSTFTTVFKSVVGVSPAIFIELIKEDNQNQLVKKLEHV</sequence>
<feature type="transmembrane region" description="Helical" evidence="4">
    <location>
        <begin position="277"/>
        <end position="298"/>
    </location>
</feature>
<dbReference type="SMART" id="SM00342">
    <property type="entry name" value="HTH_ARAC"/>
    <property type="match status" value="1"/>
</dbReference>
<evidence type="ECO:0000256" key="4">
    <source>
        <dbReference type="SAM" id="Phobius"/>
    </source>
</evidence>
<dbReference type="SUPFAM" id="SSF46689">
    <property type="entry name" value="Homeodomain-like"/>
    <property type="match status" value="1"/>
</dbReference>
<keyword evidence="4" id="KW-0812">Transmembrane</keyword>
<dbReference type="InterPro" id="IPR009057">
    <property type="entry name" value="Homeodomain-like_sf"/>
</dbReference>
<evidence type="ECO:0000256" key="2">
    <source>
        <dbReference type="ARBA" id="ARBA00023125"/>
    </source>
</evidence>
<gene>
    <name evidence="6" type="ORF">ABID46_000294</name>
</gene>
<dbReference type="EMBL" id="JBEPMO010000001">
    <property type="protein sequence ID" value="MET3730742.1"/>
    <property type="molecule type" value="Genomic_DNA"/>
</dbReference>
<keyword evidence="4" id="KW-1133">Transmembrane helix</keyword>
<keyword evidence="3" id="KW-0804">Transcription</keyword>
<dbReference type="PANTHER" id="PTHR43280">
    <property type="entry name" value="ARAC-FAMILY TRANSCRIPTIONAL REGULATOR"/>
    <property type="match status" value="1"/>
</dbReference>
<protein>
    <submittedName>
        <fullName evidence="6">AraC-like DNA-binding protein</fullName>
    </submittedName>
</protein>
<dbReference type="InterPro" id="IPR018060">
    <property type="entry name" value="HTH_AraC"/>
</dbReference>
<reference evidence="6 7" key="1">
    <citation type="submission" date="2024-06" db="EMBL/GenBank/DDBJ databases">
        <title>Genomic Encyclopedia of Type Strains, Phase IV (KMG-IV): sequencing the most valuable type-strain genomes for metagenomic binning, comparative biology and taxonomic classification.</title>
        <authorList>
            <person name="Goeker M."/>
        </authorList>
    </citation>
    <scope>NUCLEOTIDE SEQUENCE [LARGE SCALE GENOMIC DNA]</scope>
    <source>
        <strain evidence="6 7">DSM 29388</strain>
    </source>
</reference>
<evidence type="ECO:0000259" key="5">
    <source>
        <dbReference type="PROSITE" id="PS01124"/>
    </source>
</evidence>
<dbReference type="PROSITE" id="PS01124">
    <property type="entry name" value="HTH_ARAC_FAMILY_2"/>
    <property type="match status" value="1"/>
</dbReference>
<keyword evidence="1" id="KW-0805">Transcription regulation</keyword>
<dbReference type="Proteomes" id="UP001549146">
    <property type="component" value="Unassembled WGS sequence"/>
</dbReference>
<keyword evidence="4" id="KW-0472">Membrane</keyword>
<evidence type="ECO:0000313" key="7">
    <source>
        <dbReference type="Proteomes" id="UP001549146"/>
    </source>
</evidence>
<dbReference type="PANTHER" id="PTHR43280:SF34">
    <property type="entry name" value="ARAC-FAMILY TRANSCRIPTIONAL REGULATOR"/>
    <property type="match status" value="1"/>
</dbReference>
<dbReference type="RefSeq" id="WP_354506129.1">
    <property type="nucleotide sequence ID" value="NZ_JBEPMO010000001.1"/>
</dbReference>
<evidence type="ECO:0000313" key="6">
    <source>
        <dbReference type="EMBL" id="MET3730742.1"/>
    </source>
</evidence>